<evidence type="ECO:0000313" key="2">
    <source>
        <dbReference type="Proteomes" id="UP000027219"/>
    </source>
</evidence>
<keyword evidence="2" id="KW-1185">Reference proteome</keyword>
<dbReference type="OrthoDB" id="7065448at2"/>
<accession>A0A066URV9</accession>
<name>A0A066URV9_9VIBR</name>
<dbReference type="RefSeq" id="WP_050487448.1">
    <property type="nucleotide sequence ID" value="NZ_JFFR01000027.1"/>
</dbReference>
<evidence type="ECO:0000313" key="1">
    <source>
        <dbReference type="EMBL" id="KDN26938.1"/>
    </source>
</evidence>
<organism evidence="1 2">
    <name type="scientific">Vibrio fortis</name>
    <dbReference type="NCBI Taxonomy" id="212667"/>
    <lineage>
        <taxon>Bacteria</taxon>
        <taxon>Pseudomonadati</taxon>
        <taxon>Pseudomonadota</taxon>
        <taxon>Gammaproteobacteria</taxon>
        <taxon>Vibrionales</taxon>
        <taxon>Vibrionaceae</taxon>
        <taxon>Vibrio</taxon>
    </lineage>
</organism>
<gene>
    <name evidence="1" type="ORF">VFDL14_18545</name>
</gene>
<reference evidence="1 2" key="1">
    <citation type="submission" date="2014-02" db="EMBL/GenBank/DDBJ databases">
        <title>Vibrio fortis Dalian14 Genome Sequencing.</title>
        <authorList>
            <person name="Wang Y."/>
            <person name="Song L."/>
            <person name="Liu G."/>
            <person name="Ding J."/>
        </authorList>
    </citation>
    <scope>NUCLEOTIDE SEQUENCE [LARGE SCALE GENOMIC DNA]</scope>
    <source>
        <strain evidence="1 2">Dalian14</strain>
    </source>
</reference>
<proteinExistence type="predicted"/>
<sequence>MSYDLGFFSIKEGVTTAEVRAAYLSSCEGAAPPWPKSETLNSFMSALENEYPCIDTLSDDEVDDSPWSCGFDKGEGHIIVSMVFNRASEVGNFVWSLLEQHELIVFDPQTDKAYIGNNELPESQETKKWWQFWK</sequence>
<protein>
    <submittedName>
        <fullName evidence="1">Uncharacterized protein</fullName>
    </submittedName>
</protein>
<dbReference type="Proteomes" id="UP000027219">
    <property type="component" value="Unassembled WGS sequence"/>
</dbReference>
<dbReference type="STRING" id="212667.VFDL14_18545"/>
<dbReference type="AlphaFoldDB" id="A0A066URV9"/>
<dbReference type="EMBL" id="JFFR01000027">
    <property type="protein sequence ID" value="KDN26938.1"/>
    <property type="molecule type" value="Genomic_DNA"/>
</dbReference>
<comment type="caution">
    <text evidence="1">The sequence shown here is derived from an EMBL/GenBank/DDBJ whole genome shotgun (WGS) entry which is preliminary data.</text>
</comment>